<keyword evidence="2" id="KW-1185">Reference proteome</keyword>
<protein>
    <recommendedName>
        <fullName evidence="3">Secreted protein</fullName>
    </recommendedName>
</protein>
<dbReference type="EMBL" id="JBBPHU010000009">
    <property type="protein sequence ID" value="KAK7513574.1"/>
    <property type="molecule type" value="Genomic_DNA"/>
</dbReference>
<evidence type="ECO:0000313" key="2">
    <source>
        <dbReference type="Proteomes" id="UP001363622"/>
    </source>
</evidence>
<accession>A0ABR1KET9</accession>
<evidence type="ECO:0000313" key="1">
    <source>
        <dbReference type="EMBL" id="KAK7513574.1"/>
    </source>
</evidence>
<organism evidence="1 2">
    <name type="scientific">Phyllosticta citriasiana</name>
    <dbReference type="NCBI Taxonomy" id="595635"/>
    <lineage>
        <taxon>Eukaryota</taxon>
        <taxon>Fungi</taxon>
        <taxon>Dikarya</taxon>
        <taxon>Ascomycota</taxon>
        <taxon>Pezizomycotina</taxon>
        <taxon>Dothideomycetes</taxon>
        <taxon>Dothideomycetes incertae sedis</taxon>
        <taxon>Botryosphaeriales</taxon>
        <taxon>Phyllostictaceae</taxon>
        <taxon>Phyllosticta</taxon>
    </lineage>
</organism>
<evidence type="ECO:0008006" key="3">
    <source>
        <dbReference type="Google" id="ProtNLM"/>
    </source>
</evidence>
<sequence length="72" mass="8043">MQIFPKFFKTALIFVIAIQRKCQSSRFQPFSTLSFPCFYASLDSHNTSASCIIKTGCDVGHQLRSSGNYGVD</sequence>
<dbReference type="Proteomes" id="UP001363622">
    <property type="component" value="Unassembled WGS sequence"/>
</dbReference>
<gene>
    <name evidence="1" type="ORF">IWZ03DRAFT_382452</name>
</gene>
<reference evidence="1 2" key="1">
    <citation type="submission" date="2024-04" db="EMBL/GenBank/DDBJ databases">
        <title>Phyllosticta paracitricarpa is synonymous to the EU quarantine fungus P. citricarpa based on phylogenomic analyses.</title>
        <authorList>
            <consortium name="Lawrence Berkeley National Laboratory"/>
            <person name="Van Ingen-Buijs V.A."/>
            <person name="Van Westerhoven A.C."/>
            <person name="Haridas S."/>
            <person name="Skiadas P."/>
            <person name="Martin F."/>
            <person name="Groenewald J.Z."/>
            <person name="Crous P.W."/>
            <person name="Seidl M.F."/>
        </authorList>
    </citation>
    <scope>NUCLEOTIDE SEQUENCE [LARGE SCALE GENOMIC DNA]</scope>
    <source>
        <strain evidence="1 2">CBS 123371</strain>
    </source>
</reference>
<name>A0ABR1KET9_9PEZI</name>
<proteinExistence type="predicted"/>
<comment type="caution">
    <text evidence="1">The sequence shown here is derived from an EMBL/GenBank/DDBJ whole genome shotgun (WGS) entry which is preliminary data.</text>
</comment>